<feature type="region of interest" description="Disordered" evidence="1">
    <location>
        <begin position="149"/>
        <end position="276"/>
    </location>
</feature>
<sequence>MAQGFDQQLADDGQVADVHDPDVDAFEGEMRFPENEADGEQNGQRQRQAGGQRAGQEGFENQEQAEQLDRHVEFGLAQDLDLEGCLHESRQGAFEHDQEGHAEQRDGHAVASRKVVAVEYQVFGYQEGRQHDHEECVVAVAVLAAIADQRPHQHGGDAAKKGVVGEHGDRQRPLAAEAHGQPLDDPGSSEQHQGRSVIAADVDPVLGRGEQEAPQYRPAEAEEHLMGMPLNRCERRVRGRQAAAEHQRPGDGEEHAGKAGEGEEGAEADEPQRVGA</sequence>
<feature type="region of interest" description="Disordered" evidence="1">
    <location>
        <begin position="1"/>
        <end position="72"/>
    </location>
</feature>
<feature type="compositionally biased region" description="Basic and acidic residues" evidence="1">
    <location>
        <begin position="149"/>
        <end position="172"/>
    </location>
</feature>
<feature type="compositionally biased region" description="Basic and acidic residues" evidence="1">
    <location>
        <begin position="17"/>
        <end position="34"/>
    </location>
</feature>
<protein>
    <submittedName>
        <fullName evidence="2">Uncharacterized protein</fullName>
    </submittedName>
</protein>
<dbReference type="EMBL" id="VSSQ01033933">
    <property type="protein sequence ID" value="MPM85706.1"/>
    <property type="molecule type" value="Genomic_DNA"/>
</dbReference>
<proteinExistence type="predicted"/>
<name>A0A645D8J2_9ZZZZ</name>
<feature type="compositionally biased region" description="Basic and acidic residues" evidence="1">
    <location>
        <begin position="243"/>
        <end position="261"/>
    </location>
</feature>
<reference evidence="2" key="1">
    <citation type="submission" date="2019-08" db="EMBL/GenBank/DDBJ databases">
        <authorList>
            <person name="Kucharzyk K."/>
            <person name="Murdoch R.W."/>
            <person name="Higgins S."/>
            <person name="Loffler F."/>
        </authorList>
    </citation>
    <scope>NUCLEOTIDE SEQUENCE</scope>
</reference>
<feature type="compositionally biased region" description="Low complexity" evidence="1">
    <location>
        <begin position="40"/>
        <end position="58"/>
    </location>
</feature>
<dbReference type="AlphaFoldDB" id="A0A645D8J2"/>
<comment type="caution">
    <text evidence="2">The sequence shown here is derived from an EMBL/GenBank/DDBJ whole genome shotgun (WGS) entry which is preliminary data.</text>
</comment>
<feature type="compositionally biased region" description="Basic and acidic residues" evidence="1">
    <location>
        <begin position="88"/>
        <end position="108"/>
    </location>
</feature>
<gene>
    <name evidence="2" type="ORF">SDC9_132787</name>
</gene>
<accession>A0A645D8J2</accession>
<feature type="region of interest" description="Disordered" evidence="1">
    <location>
        <begin position="88"/>
        <end position="109"/>
    </location>
</feature>
<organism evidence="2">
    <name type="scientific">bioreactor metagenome</name>
    <dbReference type="NCBI Taxonomy" id="1076179"/>
    <lineage>
        <taxon>unclassified sequences</taxon>
        <taxon>metagenomes</taxon>
        <taxon>ecological metagenomes</taxon>
    </lineage>
</organism>
<evidence type="ECO:0000313" key="2">
    <source>
        <dbReference type="EMBL" id="MPM85706.1"/>
    </source>
</evidence>
<evidence type="ECO:0000256" key="1">
    <source>
        <dbReference type="SAM" id="MobiDB-lite"/>
    </source>
</evidence>